<dbReference type="Proteomes" id="UP000574067">
    <property type="component" value="Unassembled WGS sequence"/>
</dbReference>
<keyword evidence="2" id="KW-1185">Reference proteome</keyword>
<comment type="caution">
    <text evidence="1">The sequence shown here is derived from an EMBL/GenBank/DDBJ whole genome shotgun (WGS) entry which is preliminary data.</text>
</comment>
<proteinExistence type="predicted"/>
<evidence type="ECO:0000313" key="1">
    <source>
        <dbReference type="EMBL" id="NML13689.1"/>
    </source>
</evidence>
<protein>
    <submittedName>
        <fullName evidence="1">Uncharacterized protein</fullName>
    </submittedName>
</protein>
<sequence length="657" mass="70370">MSDAARRLSRLLELLPRVYAAQPAGSAVGTLLDALAQALGRFDTDARRVLHDRWVALAGTEPGSEDEAALSALERLGALLRIERLPARLRHAGATAQADGSVSVRFDAPAERDDALQLLGVMLPLGDFPLPVPRLPGLSLRLDDGDELRWRFAPLQAAAGDGSAEADDPTAEGAADADPLAALWRLLRPEAGEAYRQRLQITQAIRQGGLATPRALLSLAIADLGAEPCPKFRRDRNATLARALPPGRRKRCPACGDPSQPCPQPALFEPWLNEQPAHSARWQGRDLRLRRFFTLRNDSLVADRPQLELAVDRAVSFPALQSRASGEIVLYAGDLEPGWTLRLAPQLSAEEDAALASYERPTPHPWLLRSPRGRAELVQAQSGQVRDVSAAIYYLRGSRLGGPNAETAEPEGPKFGGVGIEADECMRFGVLEAAVRTPLLTPGDNEWSLLTFPSPVYRFDAATSRLAASEQDSGAHFSLIDPGIGDASAAFAKTLFEVLERADPASAGDGPNAPRFTLALRWVTREPFSFVLNLPANGWVETAKLSGAVELLLADVERARPAGTRARVDFPAPVLREAQPLDEALAAFGVGLRHQEAMALQDALVSVKLGQTLREPASAGEVGLSIGAVFDVARLASGASPAAAAAGDRIELRSTWQ</sequence>
<reference evidence="1 2" key="1">
    <citation type="submission" date="2020-04" db="EMBL/GenBank/DDBJ databases">
        <title>Azohydromonas sp. isolated from soil.</title>
        <authorList>
            <person name="Dahal R.H."/>
        </authorList>
    </citation>
    <scope>NUCLEOTIDE SEQUENCE [LARGE SCALE GENOMIC DNA]</scope>
    <source>
        <strain evidence="1 2">G-1-1-14</strain>
    </source>
</reference>
<dbReference type="EMBL" id="JABBFW010000001">
    <property type="protein sequence ID" value="NML13689.1"/>
    <property type="molecule type" value="Genomic_DNA"/>
</dbReference>
<evidence type="ECO:0000313" key="2">
    <source>
        <dbReference type="Proteomes" id="UP000574067"/>
    </source>
</evidence>
<dbReference type="RefSeq" id="WP_169158600.1">
    <property type="nucleotide sequence ID" value="NZ_JABBFW010000001.1"/>
</dbReference>
<accession>A0A848F506</accession>
<organism evidence="1 2">
    <name type="scientific">Azohydromonas caseinilytica</name>
    <dbReference type="NCBI Taxonomy" id="2728836"/>
    <lineage>
        <taxon>Bacteria</taxon>
        <taxon>Pseudomonadati</taxon>
        <taxon>Pseudomonadota</taxon>
        <taxon>Betaproteobacteria</taxon>
        <taxon>Burkholderiales</taxon>
        <taxon>Sphaerotilaceae</taxon>
        <taxon>Azohydromonas</taxon>
    </lineage>
</organism>
<name>A0A848F506_9BURK</name>
<dbReference type="AlphaFoldDB" id="A0A848F506"/>
<gene>
    <name evidence="1" type="ORF">HHL10_01670</name>
</gene>